<comment type="caution">
    <text evidence="1">The sequence shown here is derived from an EMBL/GenBank/DDBJ whole genome shotgun (WGS) entry which is preliminary data.</text>
</comment>
<reference evidence="1" key="1">
    <citation type="submission" date="2022-11" db="EMBL/GenBank/DDBJ databases">
        <title>WGS of Natronobacillus azotifigens 24KS-1, an anaerobic diazotrophic haloalkaliphile from soda-rich habitats.</title>
        <authorList>
            <person name="Sorokin D.Y."/>
            <person name="Merkel A.Y."/>
        </authorList>
    </citation>
    <scope>NUCLEOTIDE SEQUENCE</scope>
    <source>
        <strain evidence="1">24KS-1</strain>
    </source>
</reference>
<accession>A0A9J6RCR9</accession>
<protein>
    <submittedName>
        <fullName evidence="1">Uncharacterized protein</fullName>
    </submittedName>
</protein>
<evidence type="ECO:0000313" key="1">
    <source>
        <dbReference type="EMBL" id="MCZ0703009.1"/>
    </source>
</evidence>
<gene>
    <name evidence="1" type="ORF">OWO01_07270</name>
</gene>
<evidence type="ECO:0000313" key="2">
    <source>
        <dbReference type="Proteomes" id="UP001084197"/>
    </source>
</evidence>
<dbReference type="AlphaFoldDB" id="A0A9J6RCR9"/>
<organism evidence="1 2">
    <name type="scientific">Natronobacillus azotifigens</name>
    <dbReference type="NCBI Taxonomy" id="472978"/>
    <lineage>
        <taxon>Bacteria</taxon>
        <taxon>Bacillati</taxon>
        <taxon>Bacillota</taxon>
        <taxon>Bacilli</taxon>
        <taxon>Bacillales</taxon>
        <taxon>Bacillaceae</taxon>
        <taxon>Natronobacillus</taxon>
    </lineage>
</organism>
<dbReference type="EMBL" id="JAPRAT010000011">
    <property type="protein sequence ID" value="MCZ0703009.1"/>
    <property type="molecule type" value="Genomic_DNA"/>
</dbReference>
<proteinExistence type="predicted"/>
<dbReference type="RefSeq" id="WP_268779779.1">
    <property type="nucleotide sequence ID" value="NZ_JAPRAT010000011.1"/>
</dbReference>
<keyword evidence="2" id="KW-1185">Reference proteome</keyword>
<dbReference type="Proteomes" id="UP001084197">
    <property type="component" value="Unassembled WGS sequence"/>
</dbReference>
<sequence>MITLNTPHWGSGGATVSSSIPTWGFLETGPLHMDLEPNGLLYGGKRQLMFFFNQSKQKYINSFQTTALNYNGHGSTRYSFVAGYDDFAPYLLPKALRNKTFMFDVTPQVDSFTDFRESIADVFFDEFPEFQSSVVFTFTDSGGDNVVNNQSQLGITYKDFGNGKHIMADSYGMVIDTIPFHNVANHFHGQAPKRTETVNKVLEYLNR</sequence>
<name>A0A9J6RCR9_9BACI</name>